<dbReference type="CDD" id="cd23992">
    <property type="entry name" value="PBP_GOBP"/>
    <property type="match status" value="1"/>
</dbReference>
<reference evidence="4" key="2">
    <citation type="submission" date="2025-04" db="UniProtKB">
        <authorList>
            <consortium name="RefSeq"/>
        </authorList>
    </citation>
    <scope>IDENTIFICATION</scope>
</reference>
<dbReference type="EnsemblMetazoa" id="XM_017136652.2">
    <property type="protein sequence ID" value="XP_016992141.1"/>
    <property type="gene ID" value="LOC108053916"/>
</dbReference>
<accession>A0A6P4G3J0</accession>
<keyword evidence="1" id="KW-0732">Signal</keyword>
<dbReference type="InterPro" id="IPR006170">
    <property type="entry name" value="PBP/GOBP"/>
</dbReference>
<evidence type="ECO:0000313" key="2">
    <source>
        <dbReference type="EnsemblMetazoa" id="XP_016992141.1"/>
    </source>
</evidence>
<gene>
    <name evidence="4" type="primary">LOC108053916</name>
    <name evidence="2" type="synonym">108053916</name>
</gene>
<dbReference type="Proteomes" id="UP001652680">
    <property type="component" value="Unassembled WGS sequence"/>
</dbReference>
<feature type="chain" id="PRO_5028192665" evidence="1">
    <location>
        <begin position="25"/>
        <end position="132"/>
    </location>
</feature>
<reference evidence="3" key="1">
    <citation type="journal article" date="2021" name="Elife">
        <title>Highly contiguous assemblies of 101 drosophilid genomes.</title>
        <authorList>
            <person name="Kim B.Y."/>
            <person name="Wang J.R."/>
            <person name="Miller D.E."/>
            <person name="Barmina O."/>
            <person name="Delaney E."/>
            <person name="Thompson A."/>
            <person name="Comeault A.A."/>
            <person name="Peede D."/>
            <person name="D'Agostino E.R."/>
            <person name="Pelaez J."/>
            <person name="Aguilar J.M."/>
            <person name="Haji D."/>
            <person name="Matsunaga T."/>
            <person name="Armstrong E.E."/>
            <person name="Zych M."/>
            <person name="Ogawa Y."/>
            <person name="Stamenkovic-Radak M."/>
            <person name="Jelic M."/>
            <person name="Veselinovic M.S."/>
            <person name="Tanaskovic M."/>
            <person name="Eric P."/>
            <person name="Gao J.J."/>
            <person name="Katoh T.K."/>
            <person name="Toda M.J."/>
            <person name="Watabe H."/>
            <person name="Watada M."/>
            <person name="Davis J.S."/>
            <person name="Moyle L.C."/>
            <person name="Manoli G."/>
            <person name="Bertolini E."/>
            <person name="Kostal V."/>
            <person name="Hawley R.S."/>
            <person name="Takahashi A."/>
            <person name="Jones C.D."/>
            <person name="Price D.K."/>
            <person name="Whiteman N."/>
            <person name="Kopp A."/>
            <person name="Matute D.R."/>
            <person name="Petrov D.A."/>
        </authorList>
    </citation>
    <scope>NUCLEOTIDE SEQUENCE [LARGE SCALE GENOMIC DNA]</scope>
</reference>
<name>A0A6P4G3J0_DRORH</name>
<keyword evidence="3" id="KW-1185">Reference proteome</keyword>
<dbReference type="AlphaFoldDB" id="A0A6P4G3J0"/>
<dbReference type="OrthoDB" id="5978988at2759"/>
<protein>
    <submittedName>
        <fullName evidence="4">General odorant-binding protein 69a isoform X2</fullName>
    </submittedName>
</protein>
<reference evidence="2" key="3">
    <citation type="submission" date="2025-05" db="UniProtKB">
        <authorList>
            <consortium name="EnsemblMetazoa"/>
        </authorList>
    </citation>
    <scope>IDENTIFICATION</scope>
</reference>
<organism evidence="4">
    <name type="scientific">Drosophila rhopaloa</name>
    <name type="common">Fruit fly</name>
    <dbReference type="NCBI Taxonomy" id="1041015"/>
    <lineage>
        <taxon>Eukaryota</taxon>
        <taxon>Metazoa</taxon>
        <taxon>Ecdysozoa</taxon>
        <taxon>Arthropoda</taxon>
        <taxon>Hexapoda</taxon>
        <taxon>Insecta</taxon>
        <taxon>Pterygota</taxon>
        <taxon>Neoptera</taxon>
        <taxon>Endopterygota</taxon>
        <taxon>Diptera</taxon>
        <taxon>Brachycera</taxon>
        <taxon>Muscomorpha</taxon>
        <taxon>Ephydroidea</taxon>
        <taxon>Drosophilidae</taxon>
        <taxon>Drosophila</taxon>
        <taxon>Sophophora</taxon>
    </lineage>
</organism>
<evidence type="ECO:0000256" key="1">
    <source>
        <dbReference type="SAM" id="SignalP"/>
    </source>
</evidence>
<dbReference type="CTD" id="39411"/>
<dbReference type="GO" id="GO:0005549">
    <property type="term" value="F:odorant binding"/>
    <property type="evidence" value="ECO:0007669"/>
    <property type="project" value="InterPro"/>
</dbReference>
<evidence type="ECO:0000313" key="3">
    <source>
        <dbReference type="Proteomes" id="UP001652680"/>
    </source>
</evidence>
<dbReference type="InterPro" id="IPR036728">
    <property type="entry name" value="PBP_GOBP_sf"/>
</dbReference>
<feature type="signal peptide" evidence="1">
    <location>
        <begin position="1"/>
        <end position="24"/>
    </location>
</feature>
<evidence type="ECO:0000313" key="4">
    <source>
        <dbReference type="RefSeq" id="XP_016992141.1"/>
    </source>
</evidence>
<dbReference type="SMART" id="SM00708">
    <property type="entry name" value="PhBP"/>
    <property type="match status" value="1"/>
</dbReference>
<dbReference type="SUPFAM" id="SSF47565">
    <property type="entry name" value="Insect pheromone/odorant-binding proteins"/>
    <property type="match status" value="1"/>
</dbReference>
<dbReference type="Gene3D" id="1.10.238.20">
    <property type="entry name" value="Pheromone/general odorant binding protein domain"/>
    <property type="match status" value="1"/>
</dbReference>
<dbReference type="GeneID" id="108053916"/>
<dbReference type="Pfam" id="PF01395">
    <property type="entry name" value="PBP_GOBP"/>
    <property type="match status" value="1"/>
</dbReference>
<sequence>MASWNFGLLLAVLIVYDFIPANQGLELNPMLIKQAKKLQLRCLNQTGVSIGLKCFVHCMFDMVGLIDSQNVVHLESLLEVLPEQIHNTINGLVSACGTQKGKDGCDTAYETIKCYIAVNDKFMWDEVIVLLG</sequence>
<proteinExistence type="predicted"/>
<dbReference type="RefSeq" id="XP_016992141.1">
    <property type="nucleotide sequence ID" value="XM_017136652.1"/>
</dbReference>